<comment type="caution">
    <text evidence="3">The sequence shown here is derived from an EMBL/GenBank/DDBJ whole genome shotgun (WGS) entry which is preliminary data.</text>
</comment>
<feature type="domain" description="Disease resistance R13L4/SHOC-2-like LRR" evidence="2">
    <location>
        <begin position="18"/>
        <end position="90"/>
    </location>
</feature>
<dbReference type="EMBL" id="AWUE01020286">
    <property type="protein sequence ID" value="OMO69057.1"/>
    <property type="molecule type" value="Genomic_DNA"/>
</dbReference>
<dbReference type="AlphaFoldDB" id="A0A1R3HFB5"/>
<proteinExistence type="predicted"/>
<gene>
    <name evidence="3" type="ORF">COLO4_29299</name>
</gene>
<keyword evidence="1" id="KW-0677">Repeat</keyword>
<dbReference type="PANTHER" id="PTHR47186">
    <property type="entry name" value="LEUCINE-RICH REPEAT-CONTAINING PROTEIN 57"/>
    <property type="match status" value="1"/>
</dbReference>
<organism evidence="3 4">
    <name type="scientific">Corchorus olitorius</name>
    <dbReference type="NCBI Taxonomy" id="93759"/>
    <lineage>
        <taxon>Eukaryota</taxon>
        <taxon>Viridiplantae</taxon>
        <taxon>Streptophyta</taxon>
        <taxon>Embryophyta</taxon>
        <taxon>Tracheophyta</taxon>
        <taxon>Spermatophyta</taxon>
        <taxon>Magnoliopsida</taxon>
        <taxon>eudicotyledons</taxon>
        <taxon>Gunneridae</taxon>
        <taxon>Pentapetalae</taxon>
        <taxon>rosids</taxon>
        <taxon>malvids</taxon>
        <taxon>Malvales</taxon>
        <taxon>Malvaceae</taxon>
        <taxon>Grewioideae</taxon>
        <taxon>Apeibeae</taxon>
        <taxon>Corchorus</taxon>
    </lineage>
</organism>
<dbReference type="InterPro" id="IPR001611">
    <property type="entry name" value="Leu-rich_rpt"/>
</dbReference>
<evidence type="ECO:0000256" key="1">
    <source>
        <dbReference type="ARBA" id="ARBA00022737"/>
    </source>
</evidence>
<evidence type="ECO:0000313" key="4">
    <source>
        <dbReference type="Proteomes" id="UP000187203"/>
    </source>
</evidence>
<protein>
    <recommendedName>
        <fullName evidence="2">Disease resistance R13L4/SHOC-2-like LRR domain-containing protein</fullName>
    </recommendedName>
</protein>
<dbReference type="OrthoDB" id="979580at2759"/>
<dbReference type="Proteomes" id="UP000187203">
    <property type="component" value="Unassembled WGS sequence"/>
</dbReference>
<dbReference type="PANTHER" id="PTHR47186:SF3">
    <property type="entry name" value="OS09G0267800 PROTEIN"/>
    <property type="match status" value="1"/>
</dbReference>
<evidence type="ECO:0000259" key="2">
    <source>
        <dbReference type="Pfam" id="PF23598"/>
    </source>
</evidence>
<accession>A0A1R3HFB5</accession>
<dbReference type="Gene3D" id="3.80.10.10">
    <property type="entry name" value="Ribonuclease Inhibitor"/>
    <property type="match status" value="1"/>
</dbReference>
<dbReference type="InterPro" id="IPR032675">
    <property type="entry name" value="LRR_dom_sf"/>
</dbReference>
<keyword evidence="4" id="KW-1185">Reference proteome</keyword>
<dbReference type="SUPFAM" id="SSF52058">
    <property type="entry name" value="L domain-like"/>
    <property type="match status" value="1"/>
</dbReference>
<dbReference type="InterPro" id="IPR055414">
    <property type="entry name" value="LRR_R13L4/SHOC2-like"/>
</dbReference>
<evidence type="ECO:0000313" key="3">
    <source>
        <dbReference type="EMBL" id="OMO69057.1"/>
    </source>
</evidence>
<name>A0A1R3HFB5_9ROSI</name>
<sequence>MFCDGCTRLVELPCMAHLISLIILDLTDCPISKFPEISNSLNLQQLDLSGTHIEEVPSFIGSLKKLRYLTMSGTKVQNIPSSIRELDALERFFLKDCPTIIQLNLNMEEDELPSSIPRLRRLWESNCTSLKSLSGLPPWLGEIVWKAIGNVEKCDVHVFYVDVETFTVTNGSSTIFRFDEGNRSNSHKTISPNSLVSQIVHSLGQLMIEEDVNGGKGHGEIPATTISRLNFKRLFSYYDEGDHEPVKRVKLSHPPKKKKSFGQ</sequence>
<reference evidence="4" key="1">
    <citation type="submission" date="2013-09" db="EMBL/GenBank/DDBJ databases">
        <title>Corchorus olitorius genome sequencing.</title>
        <authorList>
            <person name="Alam M."/>
            <person name="Haque M.S."/>
            <person name="Islam M.S."/>
            <person name="Emdad E.M."/>
            <person name="Islam M.M."/>
            <person name="Ahmed B."/>
            <person name="Halim A."/>
            <person name="Hossen Q.M.M."/>
            <person name="Hossain M.Z."/>
            <person name="Ahmed R."/>
            <person name="Khan M.M."/>
            <person name="Islam R."/>
            <person name="Rashid M.M."/>
            <person name="Khan S.A."/>
            <person name="Rahman M.S."/>
            <person name="Alam M."/>
            <person name="Yahiya A.S."/>
            <person name="Khan M.S."/>
            <person name="Azam M.S."/>
            <person name="Haque T."/>
            <person name="Lashkar M.Z.H."/>
            <person name="Akhand A.I."/>
            <person name="Morshed G."/>
            <person name="Roy S."/>
            <person name="Uddin K.S."/>
            <person name="Rabeya T."/>
            <person name="Hossain A.S."/>
            <person name="Chowdhury A."/>
            <person name="Snigdha A.R."/>
            <person name="Mortoza M.S."/>
            <person name="Matin S.A."/>
            <person name="Hoque S.M.E."/>
            <person name="Islam M.K."/>
            <person name="Roy D.K."/>
            <person name="Haider R."/>
            <person name="Moosa M.M."/>
            <person name="Elias S.M."/>
            <person name="Hasan A.M."/>
            <person name="Jahan S."/>
            <person name="Shafiuddin M."/>
            <person name="Mahmood N."/>
            <person name="Shommy N.S."/>
        </authorList>
    </citation>
    <scope>NUCLEOTIDE SEQUENCE [LARGE SCALE GENOMIC DNA]</scope>
    <source>
        <strain evidence="4">cv. O-4</strain>
    </source>
</reference>
<dbReference type="Pfam" id="PF23598">
    <property type="entry name" value="LRR_14"/>
    <property type="match status" value="1"/>
</dbReference>
<dbReference type="PROSITE" id="PS51450">
    <property type="entry name" value="LRR"/>
    <property type="match status" value="1"/>
</dbReference>